<organism evidence="1">
    <name type="scientific">Siphoviridae sp. ctQU013</name>
    <dbReference type="NCBI Taxonomy" id="2826329"/>
    <lineage>
        <taxon>Viruses</taxon>
        <taxon>Duplodnaviria</taxon>
        <taxon>Heunggongvirae</taxon>
        <taxon>Uroviricota</taxon>
        <taxon>Caudoviricetes</taxon>
    </lineage>
</organism>
<dbReference type="Pfam" id="PF10711">
    <property type="entry name" value="DUF2513"/>
    <property type="match status" value="1"/>
</dbReference>
<proteinExistence type="predicted"/>
<dbReference type="InterPro" id="IPR019650">
    <property type="entry name" value="DUF2513"/>
</dbReference>
<name>A0A8S5NNL8_9CAUD</name>
<protein>
    <submittedName>
        <fullName evidence="1">Uncharacterized protein</fullName>
    </submittedName>
</protein>
<accession>A0A8S5NNL8</accession>
<sequence length="196" mass="21300">MTSVMVRAHGSYSHAHLKAIGPESKNKAMGACTSLGFNGVRGSGGRSFFVELNPMKRNMQLIQVILAHIESGTIETFLENCEEEVQWAEGQSLDEHLLESQKKEETAQIVLEHLWLCEDAGLVADIGVTTGSGLGFVWSHGARPRLTNAGHDLLGALRSKGVMEKLKQISADKRIDLTLQALKLLIPEIICRLGGG</sequence>
<dbReference type="EMBL" id="BK015198">
    <property type="protein sequence ID" value="DAD95667.1"/>
    <property type="molecule type" value="Genomic_DNA"/>
</dbReference>
<evidence type="ECO:0000313" key="1">
    <source>
        <dbReference type="EMBL" id="DAD95667.1"/>
    </source>
</evidence>
<reference evidence="1" key="1">
    <citation type="journal article" date="2021" name="Proc. Natl. Acad. Sci. U.S.A.">
        <title>A Catalog of Tens of Thousands of Viruses from Human Metagenomes Reveals Hidden Associations with Chronic Diseases.</title>
        <authorList>
            <person name="Tisza M.J."/>
            <person name="Buck C.B."/>
        </authorList>
    </citation>
    <scope>NUCLEOTIDE SEQUENCE</scope>
    <source>
        <strain evidence="1">CtQU013</strain>
    </source>
</reference>